<dbReference type="AlphaFoldDB" id="A0A835VRV1"/>
<name>A0A835VRV1_CHLIN</name>
<keyword evidence="2" id="KW-1185">Reference proteome</keyword>
<dbReference type="OrthoDB" id="554138at2759"/>
<organism evidence="1 2">
    <name type="scientific">Chlamydomonas incerta</name>
    <dbReference type="NCBI Taxonomy" id="51695"/>
    <lineage>
        <taxon>Eukaryota</taxon>
        <taxon>Viridiplantae</taxon>
        <taxon>Chlorophyta</taxon>
        <taxon>core chlorophytes</taxon>
        <taxon>Chlorophyceae</taxon>
        <taxon>CS clade</taxon>
        <taxon>Chlamydomonadales</taxon>
        <taxon>Chlamydomonadaceae</taxon>
        <taxon>Chlamydomonas</taxon>
    </lineage>
</organism>
<dbReference type="Proteomes" id="UP000650467">
    <property type="component" value="Unassembled WGS sequence"/>
</dbReference>
<evidence type="ECO:0000313" key="2">
    <source>
        <dbReference type="Proteomes" id="UP000650467"/>
    </source>
</evidence>
<accession>A0A835VRV1</accession>
<protein>
    <submittedName>
        <fullName evidence="1">Uncharacterized protein</fullName>
    </submittedName>
</protein>
<proteinExistence type="predicted"/>
<gene>
    <name evidence="1" type="ORF">HXX76_002313</name>
</gene>
<sequence length="521" mass="54198">MELEVFPQRISVTQDVFPGCRVASSFWAKVLAAPVSNNSVALAALLGDSGLPAALAPVARGLAPVLRWYMERWDALIQPWLGKLACNSTSSTAVVRRAMQAVTSPEADRALGATLALLQPAVKDFLTSTSTGAVLTDFMLSTYGFDTSLLTGASTSGGLLSAVQMLKQKTNVTSGDSFAAYSTAASAALAWLGDELVAVNPRISARQVAVDLVRLADKLLRTALAGPTPELLATGAAAAPGHRRRRVLQAGSVLTALAGYTNVSISAVFAMSATQRQAFVDVTNSLPALSAALQNVFTAIEKYPGAYTAAVPAAVVAIPVQQSTAGIPAFSSLFPQGPHYPPSQCHGTVGGLAHRPLSTRGDIECALNSLPLVADLLEVLPPIARHWAAQWDAVMQPLLGQAICGSLAGLQAAAGADGTKYSVAATLWKRVLWPGIGSFLGTPTGSWLLAKLGFASAGDLDARINKASLQMWLEGLAQRDPTALGSELDNTPEAIASGVAGLTIRAKYEPDITTHVRVCPE</sequence>
<dbReference type="EMBL" id="JAEHOC010000086">
    <property type="protein sequence ID" value="KAG2423086.1"/>
    <property type="molecule type" value="Genomic_DNA"/>
</dbReference>
<reference evidence="1" key="1">
    <citation type="journal article" date="2020" name="bioRxiv">
        <title>Comparative genomics of Chlamydomonas.</title>
        <authorList>
            <person name="Craig R.J."/>
            <person name="Hasan A.R."/>
            <person name="Ness R.W."/>
            <person name="Keightley P.D."/>
        </authorList>
    </citation>
    <scope>NUCLEOTIDE SEQUENCE</scope>
    <source>
        <strain evidence="1">SAG 7.73</strain>
    </source>
</reference>
<comment type="caution">
    <text evidence="1">The sequence shown here is derived from an EMBL/GenBank/DDBJ whole genome shotgun (WGS) entry which is preliminary data.</text>
</comment>
<evidence type="ECO:0000313" key="1">
    <source>
        <dbReference type="EMBL" id="KAG2423086.1"/>
    </source>
</evidence>